<comment type="caution">
    <text evidence="1">The sequence shown here is derived from an EMBL/GenBank/DDBJ whole genome shotgun (WGS) entry which is preliminary data.</text>
</comment>
<dbReference type="STRING" id="690417.IC63_03095"/>
<dbReference type="AlphaFoldDB" id="A0A099FFQ0"/>
<gene>
    <name evidence="1" type="ORF">IC63_03095</name>
</gene>
<dbReference type="OrthoDB" id="9218649at2"/>
<proteinExistence type="predicted"/>
<dbReference type="RefSeq" id="WP_036716826.1">
    <property type="nucleotide sequence ID" value="NZ_JRKS01000005.1"/>
</dbReference>
<dbReference type="EMBL" id="JRKS01000005">
    <property type="protein sequence ID" value="KGJ09021.1"/>
    <property type="molecule type" value="Genomic_DNA"/>
</dbReference>
<dbReference type="Proteomes" id="UP000029917">
    <property type="component" value="Unassembled WGS sequence"/>
</dbReference>
<organism evidence="1 2">
    <name type="scientific">Paracoccus sphaerophysae</name>
    <dbReference type="NCBI Taxonomy" id="690417"/>
    <lineage>
        <taxon>Bacteria</taxon>
        <taxon>Pseudomonadati</taxon>
        <taxon>Pseudomonadota</taxon>
        <taxon>Alphaproteobacteria</taxon>
        <taxon>Rhodobacterales</taxon>
        <taxon>Paracoccaceae</taxon>
        <taxon>Paracoccus</taxon>
    </lineage>
</organism>
<sequence>MLPITNIRPIDGANGRNWPGFVVINPAARYPAAVWAQEAFEAEYRLNPIKWWRVRTSNAAWQDMQILSHEIETLAAVAVCGVNATSYRLAEARAMHRGYGGRLAHLTPEVIAARMSDVSPQAARWVSRNLDRIKRYTEVR</sequence>
<evidence type="ECO:0000313" key="2">
    <source>
        <dbReference type="Proteomes" id="UP000029917"/>
    </source>
</evidence>
<evidence type="ECO:0000313" key="1">
    <source>
        <dbReference type="EMBL" id="KGJ09021.1"/>
    </source>
</evidence>
<protein>
    <submittedName>
        <fullName evidence="1">Uncharacterized protein</fullName>
    </submittedName>
</protein>
<name>A0A099FFQ0_9RHOB</name>
<reference evidence="1 2" key="1">
    <citation type="submission" date="2014-09" db="EMBL/GenBank/DDBJ databases">
        <authorList>
            <person name="McGinnis J.M."/>
            <person name="Wolfgang W.J."/>
        </authorList>
    </citation>
    <scope>NUCLEOTIDE SEQUENCE [LARGE SCALE GENOMIC DNA]</scope>
    <source>
        <strain evidence="1 2">HAMBI 3106</strain>
    </source>
</reference>
<accession>A0A099FFQ0</accession>
<keyword evidence="2" id="KW-1185">Reference proteome</keyword>
<reference evidence="1 2" key="2">
    <citation type="submission" date="2014-10" db="EMBL/GenBank/DDBJ databases">
        <title>Paracoccus sanguinis sp. nov., isolated from clinical specimens of New York State patients.</title>
        <authorList>
            <person name="Mingle L.A."/>
            <person name="Cole J.A."/>
            <person name="Lapierre P."/>
            <person name="Musser K.A."/>
        </authorList>
    </citation>
    <scope>NUCLEOTIDE SEQUENCE [LARGE SCALE GENOMIC DNA]</scope>
    <source>
        <strain evidence="1 2">HAMBI 3106</strain>
    </source>
</reference>